<name>A0A9D4CXK4_DREPO</name>
<accession>A0A9D4CXK4</accession>
<sequence>MEKIRRRSSVNNNDWTAKEACVNTYLPVKDDREGFFEFRELNTGTVRSPNCF</sequence>
<dbReference type="Proteomes" id="UP000828390">
    <property type="component" value="Unassembled WGS sequence"/>
</dbReference>
<organism evidence="1 2">
    <name type="scientific">Dreissena polymorpha</name>
    <name type="common">Zebra mussel</name>
    <name type="synonym">Mytilus polymorpha</name>
    <dbReference type="NCBI Taxonomy" id="45954"/>
    <lineage>
        <taxon>Eukaryota</taxon>
        <taxon>Metazoa</taxon>
        <taxon>Spiralia</taxon>
        <taxon>Lophotrochozoa</taxon>
        <taxon>Mollusca</taxon>
        <taxon>Bivalvia</taxon>
        <taxon>Autobranchia</taxon>
        <taxon>Heteroconchia</taxon>
        <taxon>Euheterodonta</taxon>
        <taxon>Imparidentia</taxon>
        <taxon>Neoheterodontei</taxon>
        <taxon>Myida</taxon>
        <taxon>Dreissenoidea</taxon>
        <taxon>Dreissenidae</taxon>
        <taxon>Dreissena</taxon>
    </lineage>
</organism>
<dbReference type="AlphaFoldDB" id="A0A9D4CXK4"/>
<proteinExistence type="predicted"/>
<evidence type="ECO:0000313" key="2">
    <source>
        <dbReference type="Proteomes" id="UP000828390"/>
    </source>
</evidence>
<reference evidence="1" key="2">
    <citation type="submission" date="2020-11" db="EMBL/GenBank/DDBJ databases">
        <authorList>
            <person name="McCartney M.A."/>
            <person name="Auch B."/>
            <person name="Kono T."/>
            <person name="Mallez S."/>
            <person name="Becker A."/>
            <person name="Gohl D.M."/>
            <person name="Silverstein K.A.T."/>
            <person name="Koren S."/>
            <person name="Bechman K.B."/>
            <person name="Herman A."/>
            <person name="Abrahante J.E."/>
            <person name="Garbe J."/>
        </authorList>
    </citation>
    <scope>NUCLEOTIDE SEQUENCE</scope>
    <source>
        <strain evidence="1">Duluth1</strain>
        <tissue evidence="1">Whole animal</tissue>
    </source>
</reference>
<dbReference type="EMBL" id="JAIWYP010000011">
    <property type="protein sequence ID" value="KAH3734865.1"/>
    <property type="molecule type" value="Genomic_DNA"/>
</dbReference>
<evidence type="ECO:0000313" key="1">
    <source>
        <dbReference type="EMBL" id="KAH3734865.1"/>
    </source>
</evidence>
<protein>
    <submittedName>
        <fullName evidence="1">Uncharacterized protein</fullName>
    </submittedName>
</protein>
<gene>
    <name evidence="1" type="ORF">DPMN_041315</name>
</gene>
<comment type="caution">
    <text evidence="1">The sequence shown here is derived from an EMBL/GenBank/DDBJ whole genome shotgun (WGS) entry which is preliminary data.</text>
</comment>
<reference evidence="1" key="1">
    <citation type="journal article" date="2019" name="bioRxiv">
        <title>The Genome of the Zebra Mussel, Dreissena polymorpha: A Resource for Invasive Species Research.</title>
        <authorList>
            <person name="McCartney M.A."/>
            <person name="Auch B."/>
            <person name="Kono T."/>
            <person name="Mallez S."/>
            <person name="Zhang Y."/>
            <person name="Obille A."/>
            <person name="Becker A."/>
            <person name="Abrahante J.E."/>
            <person name="Garbe J."/>
            <person name="Badalamenti J.P."/>
            <person name="Herman A."/>
            <person name="Mangelson H."/>
            <person name="Liachko I."/>
            <person name="Sullivan S."/>
            <person name="Sone E.D."/>
            <person name="Koren S."/>
            <person name="Silverstein K.A.T."/>
            <person name="Beckman K.B."/>
            <person name="Gohl D.M."/>
        </authorList>
    </citation>
    <scope>NUCLEOTIDE SEQUENCE</scope>
    <source>
        <strain evidence="1">Duluth1</strain>
        <tissue evidence="1">Whole animal</tissue>
    </source>
</reference>
<keyword evidence="2" id="KW-1185">Reference proteome</keyword>